<dbReference type="AlphaFoldDB" id="A0A0F9QQ95"/>
<feature type="non-terminal residue" evidence="2">
    <location>
        <position position="543"/>
    </location>
</feature>
<accession>A0A0F9QQ95</accession>
<dbReference type="EMBL" id="LAZR01001335">
    <property type="protein sequence ID" value="KKN46340.1"/>
    <property type="molecule type" value="Genomic_DNA"/>
</dbReference>
<evidence type="ECO:0000256" key="1">
    <source>
        <dbReference type="SAM" id="MobiDB-lite"/>
    </source>
</evidence>
<organism evidence="2">
    <name type="scientific">marine sediment metagenome</name>
    <dbReference type="NCBI Taxonomy" id="412755"/>
    <lineage>
        <taxon>unclassified sequences</taxon>
        <taxon>metagenomes</taxon>
        <taxon>ecological metagenomes</taxon>
    </lineage>
</organism>
<gene>
    <name evidence="2" type="ORF">LCGC14_0673680</name>
</gene>
<evidence type="ECO:0000313" key="2">
    <source>
        <dbReference type="EMBL" id="KKN46340.1"/>
    </source>
</evidence>
<feature type="region of interest" description="Disordered" evidence="1">
    <location>
        <begin position="286"/>
        <end position="325"/>
    </location>
</feature>
<comment type="caution">
    <text evidence="2">The sequence shown here is derived from an EMBL/GenBank/DDBJ whole genome shotgun (WGS) entry which is preliminary data.</text>
</comment>
<proteinExistence type="predicted"/>
<name>A0A0F9QQ95_9ZZZZ</name>
<reference evidence="2" key="1">
    <citation type="journal article" date="2015" name="Nature">
        <title>Complex archaea that bridge the gap between prokaryotes and eukaryotes.</title>
        <authorList>
            <person name="Spang A."/>
            <person name="Saw J.H."/>
            <person name="Jorgensen S.L."/>
            <person name="Zaremba-Niedzwiedzka K."/>
            <person name="Martijn J."/>
            <person name="Lind A.E."/>
            <person name="van Eijk R."/>
            <person name="Schleper C."/>
            <person name="Guy L."/>
            <person name="Ettema T.J."/>
        </authorList>
    </citation>
    <scope>NUCLEOTIDE SEQUENCE</scope>
</reference>
<sequence>MSESTFNITNSIHPDYFNLTLDWRKYRFVSEGGEDFIEEYLKSFSDRESTLDFEARKLISPVPGFASASLVDIKNAIFQRMVDITRVDGSASYQEVINGLSGGVDLKGASMNFFIGNAVLPELLNMGKIGVYTDMPAIDGVSINDSRKDHPYFYVYKAEDIRNWRLAVRGDFVEFDMLLLRETVLTFDDIVFLPDKDLIRYRLLTHSDDGVKIRLYNDDGVQIDSNGIESDFEVILDIEKIPFTLFELNHSLLKDIANHQIALLNLESSDISYSLKSNFPFYVEQQSHTQSPHLKSQEDEDGDGRRQADIGGTVGRTYPAGLDPPMFIHPSGEPLTVSMEKQKQLKDDIRVLVNLALSAVQPKFASAESKQMDEHGLESGLSFLGMVLEHGERQMAEFYRIYENTKEKPTITYPERYALKSVASRLAEAKELSVISVAIPSKTGQKEIAKSIARKVLDTQVSPKRMSDIISEIEEAEYVTSNPETIHSDLEKGLVSTETASTARGYNSKVEVPKAEKDHAKRAARILESQTAARGVSDLSTNS</sequence>
<protein>
    <submittedName>
        <fullName evidence="2">Uncharacterized protein</fullName>
    </submittedName>
</protein>